<dbReference type="Pfam" id="PF22748">
    <property type="entry name" value="PexRD54_WY"/>
    <property type="match status" value="1"/>
</dbReference>
<keyword evidence="10" id="KW-1185">Reference proteome</keyword>
<comment type="caution">
    <text evidence="9">The sequence shown here is derived from an EMBL/GenBank/DDBJ whole genome shotgun (WGS) entry which is preliminary data.</text>
</comment>
<reference evidence="9 10" key="1">
    <citation type="submission" date="2021-11" db="EMBL/GenBank/DDBJ databases">
        <authorList>
            <person name="Islam A."/>
            <person name="Islam S."/>
            <person name="Flora M.S."/>
            <person name="Rahman M."/>
            <person name="Ziaur R.M."/>
            <person name="Epstein J.H."/>
            <person name="Hassan M."/>
            <person name="Klassen M."/>
            <person name="Woodard K."/>
            <person name="Webb A."/>
            <person name="Webby R.J."/>
            <person name="El Zowalaty M.E."/>
        </authorList>
    </citation>
    <scope>NUCLEOTIDE SEQUENCE [LARGE SCALE GENOMIC DNA]</scope>
    <source>
        <strain evidence="9">Pbs1</strain>
    </source>
</reference>
<evidence type="ECO:0000313" key="10">
    <source>
        <dbReference type="Proteomes" id="UP001158986"/>
    </source>
</evidence>
<evidence type="ECO:0000256" key="1">
    <source>
        <dbReference type="ARBA" id="ARBA00004340"/>
    </source>
</evidence>
<evidence type="ECO:0000256" key="7">
    <source>
        <dbReference type="SAM" id="SignalP"/>
    </source>
</evidence>
<feature type="signal peptide" evidence="7">
    <location>
        <begin position="1"/>
        <end position="20"/>
    </location>
</feature>
<feature type="chain" id="PRO_5046609138" description="RxLR effector PexRD54 WY domain-containing protein" evidence="7">
    <location>
        <begin position="21"/>
        <end position="415"/>
    </location>
</feature>
<comment type="subcellular location">
    <subcellularLocation>
        <location evidence="1">Host cell</location>
    </subcellularLocation>
    <subcellularLocation>
        <location evidence="2">Secreted</location>
    </subcellularLocation>
</comment>
<proteinExistence type="inferred from homology"/>
<evidence type="ECO:0000256" key="6">
    <source>
        <dbReference type="ARBA" id="ARBA00023026"/>
    </source>
</evidence>
<evidence type="ECO:0000313" key="9">
    <source>
        <dbReference type="EMBL" id="CAH0515167.1"/>
    </source>
</evidence>
<evidence type="ECO:0000256" key="4">
    <source>
        <dbReference type="ARBA" id="ARBA00022525"/>
    </source>
</evidence>
<name>A0ABN8CQC9_9STRA</name>
<dbReference type="InterPro" id="IPR054463">
    <property type="entry name" value="PexRD54_WY"/>
</dbReference>
<feature type="domain" description="RxLR effector PexRD54 WY" evidence="8">
    <location>
        <begin position="112"/>
        <end position="149"/>
    </location>
</feature>
<evidence type="ECO:0000256" key="5">
    <source>
        <dbReference type="ARBA" id="ARBA00022729"/>
    </source>
</evidence>
<evidence type="ECO:0000256" key="3">
    <source>
        <dbReference type="ARBA" id="ARBA00010400"/>
    </source>
</evidence>
<accession>A0ABN8CQC9</accession>
<organism evidence="9 10">
    <name type="scientific">Peronospora belbahrii</name>
    <dbReference type="NCBI Taxonomy" id="622444"/>
    <lineage>
        <taxon>Eukaryota</taxon>
        <taxon>Sar</taxon>
        <taxon>Stramenopiles</taxon>
        <taxon>Oomycota</taxon>
        <taxon>Peronosporomycetes</taxon>
        <taxon>Peronosporales</taxon>
        <taxon>Peronosporaceae</taxon>
        <taxon>Peronospora</taxon>
    </lineage>
</organism>
<evidence type="ECO:0000256" key="2">
    <source>
        <dbReference type="ARBA" id="ARBA00004613"/>
    </source>
</evidence>
<dbReference type="EMBL" id="CAKLCB010000104">
    <property type="protein sequence ID" value="CAH0515167.1"/>
    <property type="molecule type" value="Genomic_DNA"/>
</dbReference>
<sequence>MVFYYVWCLFAGAFFGSALANSVEKALITNTTHLPDPYTPGTYNMSVLKSHEGDEASSSTAIQHGDGEVSSSTAMENEIGEERVTFSFSGFEDTISRFTRFFKTKVTIDTLNRWVKKNKSPTAAFIRFRLHKAGNKLFEDPDFMLWIEYTNIVAPDNPYETIITTLMKFYTVGDLYKILEAAKMDSVFALMELDRDLHGLLTNPSLQKFEQFLDKVYAGGSHEEMFARAMIAYYSEAAVNTMLEAAKGDHRTREIATKLQAGLLQVWKKDNVDAGLVFMSLDLHFDPIYFDESGLNAWFGFVELLGKDKYNTVIRSMIAYFGDGFISYLLLSVKKDSHFTTVASDLQAELFTRWARRGEKSDQVDKWLYGKEGKSDDDPEKTLLQIYNRRYEEEEVWRVEHGLLKEPPMVRRGNT</sequence>
<comment type="similarity">
    <text evidence="3">Belongs to the RxLR effector family.</text>
</comment>
<protein>
    <recommendedName>
        <fullName evidence="8">RxLR effector PexRD54 WY domain-containing protein</fullName>
    </recommendedName>
</protein>
<dbReference type="Proteomes" id="UP001158986">
    <property type="component" value="Unassembled WGS sequence"/>
</dbReference>
<keyword evidence="5 7" id="KW-0732">Signal</keyword>
<keyword evidence="4" id="KW-0964">Secreted</keyword>
<gene>
    <name evidence="9" type="ORF">PBS001_LOCUS1885</name>
</gene>
<keyword evidence="6" id="KW-0843">Virulence</keyword>
<evidence type="ECO:0000259" key="8">
    <source>
        <dbReference type="Pfam" id="PF22748"/>
    </source>
</evidence>